<comment type="similarity">
    <text evidence="7">Belongs to the binding-protein-dependent transport system permease family.</text>
</comment>
<keyword evidence="4 7" id="KW-0812">Transmembrane</keyword>
<dbReference type="EMBL" id="JWIT01000030">
    <property type="protein sequence ID" value="KJF70614.1"/>
    <property type="molecule type" value="Genomic_DNA"/>
</dbReference>
<dbReference type="Gene3D" id="1.10.3720.10">
    <property type="entry name" value="MetI-like"/>
    <property type="match status" value="1"/>
</dbReference>
<dbReference type="PANTHER" id="PTHR43163:SF6">
    <property type="entry name" value="DIPEPTIDE TRANSPORT SYSTEM PERMEASE PROTEIN DPPB-RELATED"/>
    <property type="match status" value="1"/>
</dbReference>
<dbReference type="Proteomes" id="UP000032564">
    <property type="component" value="Unassembled WGS sequence"/>
</dbReference>
<feature type="transmembrane region" description="Helical" evidence="7">
    <location>
        <begin position="257"/>
        <end position="279"/>
    </location>
</feature>
<gene>
    <name evidence="9" type="ORF">RP75_25370</name>
</gene>
<dbReference type="PANTHER" id="PTHR43163">
    <property type="entry name" value="DIPEPTIDE TRANSPORT SYSTEM PERMEASE PROTEIN DPPB-RELATED"/>
    <property type="match status" value="1"/>
</dbReference>
<dbReference type="RefSeq" id="WP_045023624.1">
    <property type="nucleotide sequence ID" value="NZ_CP166108.1"/>
</dbReference>
<feature type="domain" description="ABC transmembrane type-1" evidence="8">
    <location>
        <begin position="95"/>
        <end position="326"/>
    </location>
</feature>
<feature type="transmembrane region" description="Helical" evidence="7">
    <location>
        <begin position="101"/>
        <end position="124"/>
    </location>
</feature>
<evidence type="ECO:0000256" key="7">
    <source>
        <dbReference type="RuleBase" id="RU363032"/>
    </source>
</evidence>
<keyword evidence="5 7" id="KW-1133">Transmembrane helix</keyword>
<dbReference type="CDD" id="cd06261">
    <property type="entry name" value="TM_PBP2"/>
    <property type="match status" value="1"/>
</dbReference>
<evidence type="ECO:0000313" key="9">
    <source>
        <dbReference type="EMBL" id="KJF70614.1"/>
    </source>
</evidence>
<comment type="caution">
    <text evidence="9">The sequence shown here is derived from an EMBL/GenBank/DDBJ whole genome shotgun (WGS) entry which is preliminary data.</text>
</comment>
<keyword evidence="2 7" id="KW-0813">Transport</keyword>
<evidence type="ECO:0000313" key="10">
    <source>
        <dbReference type="Proteomes" id="UP000032564"/>
    </source>
</evidence>
<keyword evidence="6 7" id="KW-0472">Membrane</keyword>
<dbReference type="SUPFAM" id="SSF161098">
    <property type="entry name" value="MetI-like"/>
    <property type="match status" value="1"/>
</dbReference>
<keyword evidence="10" id="KW-1185">Reference proteome</keyword>
<dbReference type="InterPro" id="IPR000515">
    <property type="entry name" value="MetI-like"/>
</dbReference>
<reference evidence="9 10" key="1">
    <citation type="submission" date="2014-12" db="EMBL/GenBank/DDBJ databases">
        <authorList>
            <person name="Kuzmanovic N."/>
            <person name="Pulawska J."/>
            <person name="Obradovic A."/>
        </authorList>
    </citation>
    <scope>NUCLEOTIDE SEQUENCE [LARGE SCALE GENOMIC DNA]</scope>
    <source>
        <strain evidence="9 10">KFB 330</strain>
    </source>
</reference>
<feature type="transmembrane region" description="Helical" evidence="7">
    <location>
        <begin position="131"/>
        <end position="156"/>
    </location>
</feature>
<accession>A0ABR5D0T9</accession>
<comment type="subcellular location">
    <subcellularLocation>
        <location evidence="1 7">Cell membrane</location>
        <topology evidence="1 7">Multi-pass membrane protein</topology>
    </subcellularLocation>
</comment>
<keyword evidence="3" id="KW-1003">Cell membrane</keyword>
<protein>
    <submittedName>
        <fullName evidence="9">Peptide ABC transporter permease</fullName>
    </submittedName>
</protein>
<sequence>MSTLLLKRIALAIPNIIGVVIVTFIMARLLPGDPAAFFAGPTADTATIERMRGEMNLDKPIPEQMLIYVGNLAHGDFGRSFVTGNAVLTDILQRLPASLELAMAALVIAVVVAIPLGILAANAAGSWYDRIFCYVTSATAALPTFFVGLVLLYVFYNVLAWVPAPTGRLPIFASTPKAYTGFLLIDSLIAGKLTTFYAALSQLALPAISLALSAVAPLARLTRSLMIDTLSSDFIIAARAHGLSPFKVMFGYALQNILMSLLNILGMIFSFLVGATVLVERIYGWPGIGSYAVQAVLSSDYAAVQGFVFAVATLYIIVNLLIDILAIIVDPRVRSMA</sequence>
<feature type="transmembrane region" description="Helical" evidence="7">
    <location>
        <begin position="307"/>
        <end position="329"/>
    </location>
</feature>
<dbReference type="PROSITE" id="PS50928">
    <property type="entry name" value="ABC_TM1"/>
    <property type="match status" value="1"/>
</dbReference>
<evidence type="ECO:0000259" key="8">
    <source>
        <dbReference type="PROSITE" id="PS50928"/>
    </source>
</evidence>
<evidence type="ECO:0000256" key="2">
    <source>
        <dbReference type="ARBA" id="ARBA00022448"/>
    </source>
</evidence>
<evidence type="ECO:0000256" key="3">
    <source>
        <dbReference type="ARBA" id="ARBA00022475"/>
    </source>
</evidence>
<organism evidence="9 10">
    <name type="scientific">Agrobacterium arsenijevicii</name>
    <dbReference type="NCBI Taxonomy" id="1585697"/>
    <lineage>
        <taxon>Bacteria</taxon>
        <taxon>Pseudomonadati</taxon>
        <taxon>Pseudomonadota</taxon>
        <taxon>Alphaproteobacteria</taxon>
        <taxon>Hyphomicrobiales</taxon>
        <taxon>Rhizobiaceae</taxon>
        <taxon>Rhizobium/Agrobacterium group</taxon>
        <taxon>Agrobacterium</taxon>
    </lineage>
</organism>
<dbReference type="Pfam" id="PF00528">
    <property type="entry name" value="BPD_transp_1"/>
    <property type="match status" value="1"/>
</dbReference>
<evidence type="ECO:0000256" key="4">
    <source>
        <dbReference type="ARBA" id="ARBA00022692"/>
    </source>
</evidence>
<dbReference type="Pfam" id="PF19300">
    <property type="entry name" value="BPD_transp_1_N"/>
    <property type="match status" value="1"/>
</dbReference>
<feature type="transmembrane region" description="Helical" evidence="7">
    <location>
        <begin position="9"/>
        <end position="30"/>
    </location>
</feature>
<evidence type="ECO:0000256" key="5">
    <source>
        <dbReference type="ARBA" id="ARBA00022989"/>
    </source>
</evidence>
<dbReference type="InterPro" id="IPR035906">
    <property type="entry name" value="MetI-like_sf"/>
</dbReference>
<proteinExistence type="inferred from homology"/>
<evidence type="ECO:0000256" key="1">
    <source>
        <dbReference type="ARBA" id="ARBA00004651"/>
    </source>
</evidence>
<dbReference type="InterPro" id="IPR045621">
    <property type="entry name" value="BPD_transp_1_N"/>
</dbReference>
<feature type="transmembrane region" description="Helical" evidence="7">
    <location>
        <begin position="196"/>
        <end position="219"/>
    </location>
</feature>
<evidence type="ECO:0000256" key="6">
    <source>
        <dbReference type="ARBA" id="ARBA00023136"/>
    </source>
</evidence>
<name>A0ABR5D0T9_9HYPH</name>